<dbReference type="AlphaFoldDB" id="A0A7S0FRE4"/>
<sequence>MGCVPSQHDREEAALGPASKTMDASEHAQDLVLIELKAVTFHLFDSPIPPVDNIELKATQMIKRDVKSVIQDGGGTLYYIKCNVSGLDEWPWIFIKIYEPALVTVATPVSFRGLKKLKEEFKLVTF</sequence>
<evidence type="ECO:0000313" key="2">
    <source>
        <dbReference type="EMBL" id="CAD8375637.1"/>
    </source>
</evidence>
<dbReference type="EMBL" id="HBEJ01014648">
    <property type="protein sequence ID" value="CAD8375637.1"/>
    <property type="molecule type" value="Transcribed_RNA"/>
</dbReference>
<accession>A0A7S0FRE4</accession>
<feature type="region of interest" description="Disordered" evidence="1">
    <location>
        <begin position="1"/>
        <end position="22"/>
    </location>
</feature>
<name>A0A7S0FRE4_9STRA</name>
<evidence type="ECO:0000256" key="1">
    <source>
        <dbReference type="SAM" id="MobiDB-lite"/>
    </source>
</evidence>
<protein>
    <submittedName>
        <fullName evidence="2">Uncharacterized protein</fullName>
    </submittedName>
</protein>
<gene>
    <name evidence="2" type="ORF">MPOL1434_LOCUS8593</name>
</gene>
<proteinExistence type="predicted"/>
<reference evidence="2" key="1">
    <citation type="submission" date="2021-01" db="EMBL/GenBank/DDBJ databases">
        <authorList>
            <person name="Corre E."/>
            <person name="Pelletier E."/>
            <person name="Niang G."/>
            <person name="Scheremetjew M."/>
            <person name="Finn R."/>
            <person name="Kale V."/>
            <person name="Holt S."/>
            <person name="Cochrane G."/>
            <person name="Meng A."/>
            <person name="Brown T."/>
            <person name="Cohen L."/>
        </authorList>
    </citation>
    <scope>NUCLEOTIDE SEQUENCE</scope>
    <source>
        <strain evidence="2">CCMP3303</strain>
    </source>
</reference>
<organism evidence="2">
    <name type="scientific">Minutocellus polymorphus</name>
    <dbReference type="NCBI Taxonomy" id="265543"/>
    <lineage>
        <taxon>Eukaryota</taxon>
        <taxon>Sar</taxon>
        <taxon>Stramenopiles</taxon>
        <taxon>Ochrophyta</taxon>
        <taxon>Bacillariophyta</taxon>
        <taxon>Mediophyceae</taxon>
        <taxon>Cymatosirophycidae</taxon>
        <taxon>Cymatosirales</taxon>
        <taxon>Cymatosiraceae</taxon>
        <taxon>Minutocellus</taxon>
    </lineage>
</organism>